<keyword evidence="5" id="KW-1185">Reference proteome</keyword>
<sequence length="477" mass="52809">MNKEQKRIIRVLLLLSTLFISLIIYLTYFTIFKADDIKTSSYNKRPNEKAYVLRGSIYDRNQKVLAYSTKDDNKDQTRHYEYGNLYSHIIGYDNNRYGNTGVERTFSSSLTQSNIIDDVKNVFFQILDKTGMNKDKVPIDRETKGNSLVLSIDHELQEYTKQKLGNKKGSIVAMNPKNGDILSMVNFPDFNPNSIEELLENKESQKDGQFMNRATQGLFPPGSIFKVITSTSALENDVNTNFYCEGQIKIGGKPIGDYNNTAHGNVDLKESLTESCNVAFAQIGVELSQDTLLKKSEDFMFNKKIPFDISTKKSSFPTKDIDKAAIASTSIGQGELLVTPLNMALMASSIANDGKMMKPRLVNKVIDSDNNVVKEFESETLSTVTTPDIANNVKDMMVSVVDNGTGKRAKINGIKIAGKTGTAEAGKNKKDHSWFVAFAPADDPQIAVVVFLENDGGTGGTTAAPIARDIIKRALGY</sequence>
<dbReference type="InterPro" id="IPR001460">
    <property type="entry name" value="PCN-bd_Tpept"/>
</dbReference>
<keyword evidence="1" id="KW-0812">Transmembrane</keyword>
<protein>
    <submittedName>
        <fullName evidence="4">Penicillin-binding protein A</fullName>
    </submittedName>
</protein>
<dbReference type="Proteomes" id="UP000467132">
    <property type="component" value="Unassembled WGS sequence"/>
</dbReference>
<dbReference type="EMBL" id="QXXA01000004">
    <property type="protein sequence ID" value="NBI05859.1"/>
    <property type="molecule type" value="Genomic_DNA"/>
</dbReference>
<reference evidence="4 5" key="1">
    <citation type="submission" date="2018-08" db="EMBL/GenBank/DDBJ databases">
        <title>Murine metabolic-syndrome-specific gut microbial biobank.</title>
        <authorList>
            <person name="Liu C."/>
        </authorList>
    </citation>
    <scope>NUCLEOTIDE SEQUENCE [LARGE SCALE GENOMIC DNA]</scope>
    <source>
        <strain evidence="4 5">583</strain>
    </source>
</reference>
<feature type="domain" description="Penicillin binding protein A dimerisation" evidence="3">
    <location>
        <begin position="54"/>
        <end position="113"/>
    </location>
</feature>
<evidence type="ECO:0000259" key="3">
    <source>
        <dbReference type="Pfam" id="PF21922"/>
    </source>
</evidence>
<comment type="caution">
    <text evidence="4">The sequence shown here is derived from an EMBL/GenBank/DDBJ whole genome shotgun (WGS) entry which is preliminary data.</text>
</comment>
<evidence type="ECO:0000313" key="4">
    <source>
        <dbReference type="EMBL" id="NBI05859.1"/>
    </source>
</evidence>
<dbReference type="GO" id="GO:0071555">
    <property type="term" value="P:cell wall organization"/>
    <property type="evidence" value="ECO:0007669"/>
    <property type="project" value="TreeGrafter"/>
</dbReference>
<feature type="domain" description="Penicillin-binding protein transpeptidase" evidence="2">
    <location>
        <begin position="169"/>
        <end position="472"/>
    </location>
</feature>
<dbReference type="InterPro" id="IPR036138">
    <property type="entry name" value="PBP_dimer_sf"/>
</dbReference>
<evidence type="ECO:0000313" key="5">
    <source>
        <dbReference type="Proteomes" id="UP000467132"/>
    </source>
</evidence>
<evidence type="ECO:0000259" key="2">
    <source>
        <dbReference type="Pfam" id="PF00905"/>
    </source>
</evidence>
<dbReference type="Gene3D" id="3.40.710.10">
    <property type="entry name" value="DD-peptidase/beta-lactamase superfamily"/>
    <property type="match status" value="1"/>
</dbReference>
<dbReference type="InterPro" id="IPR012338">
    <property type="entry name" value="Beta-lactam/transpept-like"/>
</dbReference>
<feature type="transmembrane region" description="Helical" evidence="1">
    <location>
        <begin position="12"/>
        <end position="31"/>
    </location>
</feature>
<name>A0A845QVP1_9CLOT</name>
<dbReference type="PANTHER" id="PTHR30627:SF24">
    <property type="entry name" value="PENICILLIN-BINDING PROTEIN 4B"/>
    <property type="match status" value="1"/>
</dbReference>
<dbReference type="InterPro" id="IPR050515">
    <property type="entry name" value="Beta-lactam/transpept"/>
</dbReference>
<dbReference type="Pfam" id="PF00905">
    <property type="entry name" value="Transpeptidase"/>
    <property type="match status" value="1"/>
</dbReference>
<keyword evidence="1" id="KW-0472">Membrane</keyword>
<organism evidence="4 5">
    <name type="scientific">Senegalia massiliensis</name>
    <dbReference type="NCBI Taxonomy" id="1720316"/>
    <lineage>
        <taxon>Bacteria</taxon>
        <taxon>Bacillati</taxon>
        <taxon>Bacillota</taxon>
        <taxon>Clostridia</taxon>
        <taxon>Eubacteriales</taxon>
        <taxon>Clostridiaceae</taxon>
        <taxon>Senegalia</taxon>
    </lineage>
</organism>
<dbReference type="GO" id="GO:0071972">
    <property type="term" value="F:peptidoglycan L,D-transpeptidase activity"/>
    <property type="evidence" value="ECO:0007669"/>
    <property type="project" value="TreeGrafter"/>
</dbReference>
<dbReference type="RefSeq" id="WP_160196346.1">
    <property type="nucleotide sequence ID" value="NZ_QXXA01000004.1"/>
</dbReference>
<dbReference type="InterPro" id="IPR054120">
    <property type="entry name" value="PBPA_dimer"/>
</dbReference>
<gene>
    <name evidence="4" type="ORF">D3Z33_03185</name>
</gene>
<dbReference type="OrthoDB" id="9766847at2"/>
<accession>A0A845QVP1</accession>
<dbReference type="GO" id="GO:0008658">
    <property type="term" value="F:penicillin binding"/>
    <property type="evidence" value="ECO:0007669"/>
    <property type="project" value="InterPro"/>
</dbReference>
<dbReference type="Pfam" id="PF21922">
    <property type="entry name" value="PBP_dimer_2"/>
    <property type="match status" value="1"/>
</dbReference>
<dbReference type="AlphaFoldDB" id="A0A845QVP1"/>
<evidence type="ECO:0000256" key="1">
    <source>
        <dbReference type="SAM" id="Phobius"/>
    </source>
</evidence>
<dbReference type="SUPFAM" id="SSF56519">
    <property type="entry name" value="Penicillin binding protein dimerisation domain"/>
    <property type="match status" value="1"/>
</dbReference>
<dbReference type="SUPFAM" id="SSF56601">
    <property type="entry name" value="beta-lactamase/transpeptidase-like"/>
    <property type="match status" value="1"/>
</dbReference>
<keyword evidence="1" id="KW-1133">Transmembrane helix</keyword>
<proteinExistence type="predicted"/>
<dbReference type="PANTHER" id="PTHR30627">
    <property type="entry name" value="PEPTIDOGLYCAN D,D-TRANSPEPTIDASE"/>
    <property type="match status" value="1"/>
</dbReference>
<dbReference type="GO" id="GO:0005886">
    <property type="term" value="C:plasma membrane"/>
    <property type="evidence" value="ECO:0007669"/>
    <property type="project" value="TreeGrafter"/>
</dbReference>
<dbReference type="Gene3D" id="3.90.1310.10">
    <property type="entry name" value="Penicillin-binding protein 2a (Domain 2)"/>
    <property type="match status" value="1"/>
</dbReference>